<dbReference type="RefSeq" id="WP_106588748.1">
    <property type="nucleotide sequence ID" value="NZ_PYAV01000007.1"/>
</dbReference>
<evidence type="ECO:0000313" key="5">
    <source>
        <dbReference type="EMBL" id="PSL45099.1"/>
    </source>
</evidence>
<dbReference type="Proteomes" id="UP000242310">
    <property type="component" value="Unassembled WGS sequence"/>
</dbReference>
<proteinExistence type="inferred from homology"/>
<protein>
    <submittedName>
        <fullName evidence="5">Recombination protein MgsA</fullName>
    </submittedName>
</protein>
<evidence type="ECO:0000259" key="4">
    <source>
        <dbReference type="SMART" id="SM00382"/>
    </source>
</evidence>
<dbReference type="CDD" id="cd00009">
    <property type="entry name" value="AAA"/>
    <property type="match status" value="1"/>
</dbReference>
<dbReference type="InterPro" id="IPR032423">
    <property type="entry name" value="AAA_assoc_2"/>
</dbReference>
<dbReference type="GO" id="GO:0016887">
    <property type="term" value="F:ATP hydrolysis activity"/>
    <property type="evidence" value="ECO:0007669"/>
    <property type="project" value="InterPro"/>
</dbReference>
<keyword evidence="2" id="KW-0547">Nucleotide-binding</keyword>
<dbReference type="Pfam" id="PF12002">
    <property type="entry name" value="MgsA_C"/>
    <property type="match status" value="1"/>
</dbReference>
<dbReference type="Pfam" id="PF16193">
    <property type="entry name" value="AAA_assoc_2"/>
    <property type="match status" value="1"/>
</dbReference>
<comment type="similarity">
    <text evidence="1">Belongs to the AAA ATPase family. RarA/MGS1/WRNIP1 subfamily.</text>
</comment>
<dbReference type="Gene3D" id="3.40.50.300">
    <property type="entry name" value="P-loop containing nucleotide triphosphate hydrolases"/>
    <property type="match status" value="1"/>
</dbReference>
<dbReference type="InterPro" id="IPR008921">
    <property type="entry name" value="DNA_pol3_clamp-load_cplx_C"/>
</dbReference>
<gene>
    <name evidence="5" type="ORF">B0H94_107104</name>
</gene>
<dbReference type="GO" id="GO:0006261">
    <property type="term" value="P:DNA-templated DNA replication"/>
    <property type="evidence" value="ECO:0007669"/>
    <property type="project" value="TreeGrafter"/>
</dbReference>
<dbReference type="OrthoDB" id="9778364at2"/>
<dbReference type="SUPFAM" id="SSF52540">
    <property type="entry name" value="P-loop containing nucleoside triphosphate hydrolases"/>
    <property type="match status" value="1"/>
</dbReference>
<dbReference type="InterPro" id="IPR003959">
    <property type="entry name" value="ATPase_AAA_core"/>
</dbReference>
<dbReference type="Gene3D" id="1.10.3710.10">
    <property type="entry name" value="DNA polymerase III clamp loader subunits, C-terminal domain"/>
    <property type="match status" value="1"/>
</dbReference>
<dbReference type="EMBL" id="PYAV01000007">
    <property type="protein sequence ID" value="PSL45099.1"/>
    <property type="molecule type" value="Genomic_DNA"/>
</dbReference>
<accession>A0A2P8HFU3</accession>
<dbReference type="CDD" id="cd18139">
    <property type="entry name" value="HLD_clamp_RarA"/>
    <property type="match status" value="1"/>
</dbReference>
<keyword evidence="6" id="KW-1185">Reference proteome</keyword>
<sequence>MKHQPLAYRMRPTKIEDIAGQKHLTEPGRLLARMVTANQLASMILFGPPGTGKTSIARAIAGSTDISYRMLNAVTHNKKDMEKLVEEAKISNQLIVIMNEIHRLDKGKQDFLLPHLEQGRLLLIGATTANPYHSINPAIRSRCHLFEVTRPEPEDVKVLLKRGTKQLQSEQPETTLEVTEDAAGHLADASGGDIRAALNALEIAAHSTPANEEGVITITTNIAEECIQKKRFTHDKDGDAHYDVISAFQKSIRGSDVNAALHYLARLIEAGDLETINRRLLVTAYEDIGLANPQAGQRTLAAIESAERLGLPEGRIPLANAVTELCLSPKSNSAYKALDAAISDIKQHGAPDVPNHLKDTHYQGASALDRGTGYQYPHDAPNGWVDQQYLPDRLRRKRYYEPKETGKFEQALKTVYTNLKQQSKN</sequence>
<comment type="caution">
    <text evidence="5">The sequence shown here is derived from an EMBL/GenBank/DDBJ whole genome shotgun (WGS) entry which is preliminary data.</text>
</comment>
<dbReference type="InterPro" id="IPR027417">
    <property type="entry name" value="P-loop_NTPase"/>
</dbReference>
<dbReference type="AlphaFoldDB" id="A0A2P8HFU3"/>
<dbReference type="FunFam" id="3.40.50.300:FF:000766">
    <property type="entry name" value="Recombination factor protein RarA"/>
    <property type="match status" value="1"/>
</dbReference>
<keyword evidence="3" id="KW-0067">ATP-binding</keyword>
<dbReference type="GO" id="GO:0005524">
    <property type="term" value="F:ATP binding"/>
    <property type="evidence" value="ECO:0007669"/>
    <property type="project" value="UniProtKB-KW"/>
</dbReference>
<reference evidence="5 6" key="1">
    <citation type="submission" date="2018-03" db="EMBL/GenBank/DDBJ databases">
        <title>Genomic Encyclopedia of Type Strains, Phase III (KMG-III): the genomes of soil and plant-associated and newly described type strains.</title>
        <authorList>
            <person name="Whitman W."/>
        </authorList>
    </citation>
    <scope>NUCLEOTIDE SEQUENCE [LARGE SCALE GENOMIC DNA]</scope>
    <source>
        <strain evidence="5 6">CGMCC 1.07653</strain>
    </source>
</reference>
<evidence type="ECO:0000256" key="1">
    <source>
        <dbReference type="ARBA" id="ARBA00008959"/>
    </source>
</evidence>
<dbReference type="Gene3D" id="1.20.272.10">
    <property type="match status" value="1"/>
</dbReference>
<dbReference type="SMART" id="SM00382">
    <property type="entry name" value="AAA"/>
    <property type="match status" value="1"/>
</dbReference>
<dbReference type="FunFam" id="1.10.3710.10:FF:000003">
    <property type="entry name" value="ATPase, AAA family protein"/>
    <property type="match status" value="1"/>
</dbReference>
<dbReference type="InterPro" id="IPR051314">
    <property type="entry name" value="AAA_ATPase_RarA/MGS1/WRNIP1"/>
</dbReference>
<organism evidence="5 6">
    <name type="scientific">Salsuginibacillus halophilus</name>
    <dbReference type="NCBI Taxonomy" id="517424"/>
    <lineage>
        <taxon>Bacteria</taxon>
        <taxon>Bacillati</taxon>
        <taxon>Bacillota</taxon>
        <taxon>Bacilli</taxon>
        <taxon>Bacillales</taxon>
        <taxon>Bacillaceae</taxon>
        <taxon>Salsuginibacillus</taxon>
    </lineage>
</organism>
<dbReference type="PANTHER" id="PTHR13779">
    <property type="entry name" value="WERNER HELICASE-INTERACTING PROTEIN 1 FAMILY MEMBER"/>
    <property type="match status" value="1"/>
</dbReference>
<dbReference type="GO" id="GO:0003677">
    <property type="term" value="F:DNA binding"/>
    <property type="evidence" value="ECO:0007669"/>
    <property type="project" value="InterPro"/>
</dbReference>
<dbReference type="InterPro" id="IPR021886">
    <property type="entry name" value="MgsA_C"/>
</dbReference>
<evidence type="ECO:0000313" key="6">
    <source>
        <dbReference type="Proteomes" id="UP000242310"/>
    </source>
</evidence>
<feature type="domain" description="AAA+ ATPase" evidence="4">
    <location>
        <begin position="39"/>
        <end position="152"/>
    </location>
</feature>
<name>A0A2P8HFU3_9BACI</name>
<dbReference type="GO" id="GO:0000731">
    <property type="term" value="P:DNA synthesis involved in DNA repair"/>
    <property type="evidence" value="ECO:0007669"/>
    <property type="project" value="TreeGrafter"/>
</dbReference>
<dbReference type="GO" id="GO:0008047">
    <property type="term" value="F:enzyme activator activity"/>
    <property type="evidence" value="ECO:0007669"/>
    <property type="project" value="TreeGrafter"/>
</dbReference>
<dbReference type="Pfam" id="PF00004">
    <property type="entry name" value="AAA"/>
    <property type="match status" value="1"/>
</dbReference>
<dbReference type="Gene3D" id="1.10.8.60">
    <property type="match status" value="1"/>
</dbReference>
<dbReference type="FunFam" id="1.20.272.10:FF:000001">
    <property type="entry name" value="Putative AAA family ATPase"/>
    <property type="match status" value="1"/>
</dbReference>
<dbReference type="PANTHER" id="PTHR13779:SF7">
    <property type="entry name" value="ATPASE WRNIP1"/>
    <property type="match status" value="1"/>
</dbReference>
<dbReference type="GO" id="GO:0017116">
    <property type="term" value="F:single-stranded DNA helicase activity"/>
    <property type="evidence" value="ECO:0007669"/>
    <property type="project" value="TreeGrafter"/>
</dbReference>
<evidence type="ECO:0000256" key="2">
    <source>
        <dbReference type="ARBA" id="ARBA00022741"/>
    </source>
</evidence>
<evidence type="ECO:0000256" key="3">
    <source>
        <dbReference type="ARBA" id="ARBA00022840"/>
    </source>
</evidence>
<dbReference type="InterPro" id="IPR003593">
    <property type="entry name" value="AAA+_ATPase"/>
</dbReference>
<dbReference type="SUPFAM" id="SSF48019">
    <property type="entry name" value="post-AAA+ oligomerization domain-like"/>
    <property type="match status" value="1"/>
</dbReference>